<dbReference type="AlphaFoldDB" id="A0A494W616"/>
<evidence type="ECO:0000313" key="1">
    <source>
        <dbReference type="EMBL" id="AYL98955.1"/>
    </source>
</evidence>
<reference evidence="1 2" key="1">
    <citation type="submission" date="2018-10" db="EMBL/GenBank/DDBJ databases">
        <title>Genome sequencing of Mucilaginibacter sp. HYN0043.</title>
        <authorList>
            <person name="Kim M."/>
            <person name="Yi H."/>
        </authorList>
    </citation>
    <scope>NUCLEOTIDE SEQUENCE [LARGE SCALE GENOMIC DNA]</scope>
    <source>
        <strain evidence="1 2">HYN0043</strain>
    </source>
</reference>
<dbReference type="KEGG" id="muh:HYN43_028405"/>
<organism evidence="1 2">
    <name type="scientific">Mucilaginibacter celer</name>
    <dbReference type="NCBI Taxonomy" id="2305508"/>
    <lineage>
        <taxon>Bacteria</taxon>
        <taxon>Pseudomonadati</taxon>
        <taxon>Bacteroidota</taxon>
        <taxon>Sphingobacteriia</taxon>
        <taxon>Sphingobacteriales</taxon>
        <taxon>Sphingobacteriaceae</taxon>
        <taxon>Mucilaginibacter</taxon>
    </lineage>
</organism>
<accession>A0A494W616</accession>
<dbReference type="EMBL" id="CP032869">
    <property type="protein sequence ID" value="AYL98955.1"/>
    <property type="molecule type" value="Genomic_DNA"/>
</dbReference>
<dbReference type="PROSITE" id="PS51257">
    <property type="entry name" value="PROKAR_LIPOPROTEIN"/>
    <property type="match status" value="1"/>
</dbReference>
<protein>
    <submittedName>
        <fullName evidence="1">DUF4249 family protein</fullName>
    </submittedName>
</protein>
<dbReference type="RefSeq" id="WP_119407206.1">
    <property type="nucleotide sequence ID" value="NZ_CP032869.1"/>
</dbReference>
<name>A0A494W616_9SPHI</name>
<gene>
    <name evidence="1" type="ORF">HYN43_028405</name>
</gene>
<evidence type="ECO:0000313" key="2">
    <source>
        <dbReference type="Proteomes" id="UP000270046"/>
    </source>
</evidence>
<proteinExistence type="predicted"/>
<dbReference type="Proteomes" id="UP000270046">
    <property type="component" value="Chromosome"/>
</dbReference>
<keyword evidence="2" id="KW-1185">Reference proteome</keyword>
<sequence length="272" mass="29857">MEIKTHTHTRYILGALAAGFMLMTAACKKNSADINAVNKPVVEAYLVAGQPLSLKVYQQKDLTDTATYGVALTGLSINVSNGSQTVKLTEGAGGTYTYSDAAFITAGKTYTMQFNYNNATVSASTLMPGKPAGFKLTDSVFHEPNIIDPAYNDKVLQTVTWSNPDSLQHILLFKNLDSNPFEIIAVRSNRKPSFEINTERTAIYNITQNTFKYYGHYQVILLRVNDEYINILSSNTRGSSQNLVNTPTNVVNGLGIFTAMQADTLNLRVTTQ</sequence>
<dbReference type="OrthoDB" id="1117838at2"/>